<protein>
    <submittedName>
        <fullName evidence="1">Uncharacterized protein</fullName>
    </submittedName>
</protein>
<dbReference type="Proteomes" id="UP000238479">
    <property type="component" value="Chromosome 5"/>
</dbReference>
<evidence type="ECO:0000313" key="1">
    <source>
        <dbReference type="EMBL" id="PRQ31702.1"/>
    </source>
</evidence>
<dbReference type="AlphaFoldDB" id="A0A2P6QC07"/>
<accession>A0A2P6QC07</accession>
<dbReference type="EMBL" id="PDCK01000043">
    <property type="protein sequence ID" value="PRQ31702.1"/>
    <property type="molecule type" value="Genomic_DNA"/>
</dbReference>
<gene>
    <name evidence="1" type="ORF">RchiOBHm_Chr5g0038391</name>
</gene>
<proteinExistence type="predicted"/>
<evidence type="ECO:0000313" key="2">
    <source>
        <dbReference type="Proteomes" id="UP000238479"/>
    </source>
</evidence>
<keyword evidence="2" id="KW-1185">Reference proteome</keyword>
<reference evidence="1 2" key="1">
    <citation type="journal article" date="2018" name="Nat. Genet.">
        <title>The Rosa genome provides new insights in the design of modern roses.</title>
        <authorList>
            <person name="Bendahmane M."/>
        </authorList>
    </citation>
    <scope>NUCLEOTIDE SEQUENCE [LARGE SCALE GENOMIC DNA]</scope>
    <source>
        <strain evidence="2">cv. Old Blush</strain>
    </source>
</reference>
<organism evidence="1 2">
    <name type="scientific">Rosa chinensis</name>
    <name type="common">China rose</name>
    <dbReference type="NCBI Taxonomy" id="74649"/>
    <lineage>
        <taxon>Eukaryota</taxon>
        <taxon>Viridiplantae</taxon>
        <taxon>Streptophyta</taxon>
        <taxon>Embryophyta</taxon>
        <taxon>Tracheophyta</taxon>
        <taxon>Spermatophyta</taxon>
        <taxon>Magnoliopsida</taxon>
        <taxon>eudicotyledons</taxon>
        <taxon>Gunneridae</taxon>
        <taxon>Pentapetalae</taxon>
        <taxon>rosids</taxon>
        <taxon>fabids</taxon>
        <taxon>Rosales</taxon>
        <taxon>Rosaceae</taxon>
        <taxon>Rosoideae</taxon>
        <taxon>Rosoideae incertae sedis</taxon>
        <taxon>Rosa</taxon>
    </lineage>
</organism>
<name>A0A2P6QC07_ROSCH</name>
<comment type="caution">
    <text evidence="1">The sequence shown here is derived from an EMBL/GenBank/DDBJ whole genome shotgun (WGS) entry which is preliminary data.</text>
</comment>
<dbReference type="Gramene" id="PRQ31702">
    <property type="protein sequence ID" value="PRQ31702"/>
    <property type="gene ID" value="RchiOBHm_Chr5g0038391"/>
</dbReference>
<sequence length="53" mass="6316">MKMLIYTLLLYRIASCQLYSLLLLLLLRYCRRVAQIARQNCSLKVEYFVGLMI</sequence>